<sequence>MNQKVVFVKSYFAKIATDKGEQMWAAKPKTSEFEYSTCKIDSERLNNDLQQAITTLNQQGFKVVQITPVTSGDFAFKEHFSDPHLLGNGVSTEGGYGYGFSYTDSLIVLAEQIAAPLSAPSSISELATSRDSGLEADTSIEIDDNKAD</sequence>
<dbReference type="EMBL" id="JAPMLD010000004">
    <property type="protein sequence ID" value="MDW4824811.1"/>
    <property type="molecule type" value="Genomic_DNA"/>
</dbReference>
<evidence type="ECO:0000313" key="3">
    <source>
        <dbReference type="EMBL" id="MDW4824811.1"/>
    </source>
</evidence>
<reference evidence="3 5" key="1">
    <citation type="journal article" date="2022" name="bioRxiv">
        <title>Prophages regulate Shewanella fidelis 3313 motility and biofilm formation: implications for gut colonization dynamics in Ciona robusta.</title>
        <authorList>
            <person name="Natarajan O."/>
            <person name="Gibboney S.L."/>
            <person name="Young M.N."/>
            <person name="Lim S.J."/>
            <person name="Pluta N."/>
            <person name="Atkinson C.G."/>
            <person name="Leigh B.A."/>
            <person name="Liberti A."/>
            <person name="Kees E.D."/>
            <person name="Breitbart M."/>
            <person name="Gralnick J.A."/>
            <person name="Dishaw L.J."/>
        </authorList>
    </citation>
    <scope>NUCLEOTIDE SEQUENCE [LARGE SCALE GENOMIC DNA]</scope>
    <source>
        <strain evidence="3 5">JG4066</strain>
    </source>
</reference>
<protein>
    <submittedName>
        <fullName evidence="2">Uncharacterized protein</fullName>
    </submittedName>
</protein>
<feature type="region of interest" description="Disordered" evidence="1">
    <location>
        <begin position="126"/>
        <end position="148"/>
    </location>
</feature>
<dbReference type="AlphaFoldDB" id="A0AAW8NJ44"/>
<proteinExistence type="predicted"/>
<reference evidence="2" key="2">
    <citation type="submission" date="2022-11" db="EMBL/GenBank/DDBJ databases">
        <title>Prophages regulate Shewanella fidelis motility and biofilm formation: implications for gut colonization dynamics in Ciona robusta.</title>
        <authorList>
            <person name="Natarajan O."/>
            <person name="Gibboney S.L."/>
            <person name="Young M.N."/>
            <person name="Lim S.J."/>
            <person name="Pluta N."/>
            <person name="Atkinson C.G.F."/>
            <person name="Leigh B.A."/>
            <person name="Liberti A."/>
            <person name="Kees E."/>
            <person name="Breitbart M."/>
            <person name="Gralnick J."/>
            <person name="Dishaw L.J."/>
        </authorList>
    </citation>
    <scope>NUCLEOTIDE SEQUENCE</scope>
    <source>
        <strain evidence="2">3313</strain>
    </source>
</reference>
<dbReference type="EMBL" id="JAPMLE010000001">
    <property type="protein sequence ID" value="MDR8522732.1"/>
    <property type="molecule type" value="Genomic_DNA"/>
</dbReference>
<organism evidence="2 4">
    <name type="scientific">Shewanella fidelis</name>
    <dbReference type="NCBI Taxonomy" id="173509"/>
    <lineage>
        <taxon>Bacteria</taxon>
        <taxon>Pseudomonadati</taxon>
        <taxon>Pseudomonadota</taxon>
        <taxon>Gammaproteobacteria</taxon>
        <taxon>Alteromonadales</taxon>
        <taxon>Shewanellaceae</taxon>
        <taxon>Shewanella</taxon>
    </lineage>
</organism>
<evidence type="ECO:0000313" key="2">
    <source>
        <dbReference type="EMBL" id="MDR8522732.1"/>
    </source>
</evidence>
<evidence type="ECO:0000313" key="4">
    <source>
        <dbReference type="Proteomes" id="UP001259340"/>
    </source>
</evidence>
<keyword evidence="5" id="KW-1185">Reference proteome</keyword>
<name>A0AAW8NJ44_9GAMM</name>
<gene>
    <name evidence="2" type="ORF">OS133_03330</name>
    <name evidence="3" type="ORF">OS134_12140</name>
</gene>
<dbReference type="Proteomes" id="UP001271263">
    <property type="component" value="Unassembled WGS sequence"/>
</dbReference>
<accession>A0AAW8NJ44</accession>
<comment type="caution">
    <text evidence="2">The sequence shown here is derived from an EMBL/GenBank/DDBJ whole genome shotgun (WGS) entry which is preliminary data.</text>
</comment>
<evidence type="ECO:0000256" key="1">
    <source>
        <dbReference type="SAM" id="MobiDB-lite"/>
    </source>
</evidence>
<dbReference type="Proteomes" id="UP001259340">
    <property type="component" value="Unassembled WGS sequence"/>
</dbReference>
<dbReference type="RefSeq" id="WP_237162571.1">
    <property type="nucleotide sequence ID" value="NZ_JAPMLA010000005.1"/>
</dbReference>
<evidence type="ECO:0000313" key="5">
    <source>
        <dbReference type="Proteomes" id="UP001271263"/>
    </source>
</evidence>